<dbReference type="Pfam" id="PF00225">
    <property type="entry name" value="Kinesin"/>
    <property type="match status" value="1"/>
</dbReference>
<feature type="binding site" evidence="10">
    <location>
        <begin position="112"/>
        <end position="119"/>
    </location>
    <ligand>
        <name>ATP</name>
        <dbReference type="ChEBI" id="CHEBI:30616"/>
    </ligand>
</feature>
<evidence type="ECO:0000256" key="4">
    <source>
        <dbReference type="ARBA" id="ARBA00022701"/>
    </source>
</evidence>
<dbReference type="STRING" id="5627.A0A1C7M659"/>
<dbReference type="OrthoDB" id="3176171at2759"/>
<dbReference type="PANTHER" id="PTHR47117">
    <property type="entry name" value="STAR-RELATED LIPID TRANSFER PROTEIN 9"/>
    <property type="match status" value="1"/>
</dbReference>
<accession>A0A1C7M659</accession>
<dbReference type="GO" id="GO:0008017">
    <property type="term" value="F:microtubule binding"/>
    <property type="evidence" value="ECO:0007669"/>
    <property type="project" value="InterPro"/>
</dbReference>
<dbReference type="GO" id="GO:0005874">
    <property type="term" value="C:microtubule"/>
    <property type="evidence" value="ECO:0007669"/>
    <property type="project" value="UniProtKB-KW"/>
</dbReference>
<dbReference type="InterPro" id="IPR001752">
    <property type="entry name" value="Kinesin_motor_dom"/>
</dbReference>
<dbReference type="SUPFAM" id="SSF49879">
    <property type="entry name" value="SMAD/FHA domain"/>
    <property type="match status" value="1"/>
</dbReference>
<evidence type="ECO:0000256" key="11">
    <source>
        <dbReference type="RuleBase" id="RU000394"/>
    </source>
</evidence>
<dbReference type="InterPro" id="IPR019821">
    <property type="entry name" value="Kinesin_motor_CS"/>
</dbReference>
<evidence type="ECO:0000256" key="7">
    <source>
        <dbReference type="ARBA" id="ARBA00023054"/>
    </source>
</evidence>
<dbReference type="SMART" id="SM00129">
    <property type="entry name" value="KISc"/>
    <property type="match status" value="1"/>
</dbReference>
<dbReference type="CDD" id="cd01365">
    <property type="entry name" value="KISc_KIF1A_KIF1B"/>
    <property type="match status" value="1"/>
</dbReference>
<dbReference type="InterPro" id="IPR008984">
    <property type="entry name" value="SMAD_FHA_dom_sf"/>
</dbReference>
<evidence type="ECO:0000313" key="14">
    <source>
        <dbReference type="EMBL" id="OBZ71849.1"/>
    </source>
</evidence>
<keyword evidence="9" id="KW-0206">Cytoskeleton</keyword>
<evidence type="ECO:0000256" key="9">
    <source>
        <dbReference type="ARBA" id="ARBA00023212"/>
    </source>
</evidence>
<dbReference type="PROSITE" id="PS50067">
    <property type="entry name" value="KINESIN_MOTOR_2"/>
    <property type="match status" value="1"/>
</dbReference>
<evidence type="ECO:0000256" key="6">
    <source>
        <dbReference type="ARBA" id="ARBA00022840"/>
    </source>
</evidence>
<dbReference type="Proteomes" id="UP000092993">
    <property type="component" value="Unassembled WGS sequence"/>
</dbReference>
<dbReference type="InterPro" id="IPR036961">
    <property type="entry name" value="Kinesin_motor_dom_sf"/>
</dbReference>
<evidence type="ECO:0000256" key="2">
    <source>
        <dbReference type="ARBA" id="ARBA00022448"/>
    </source>
</evidence>
<dbReference type="PROSITE" id="PS00411">
    <property type="entry name" value="KINESIN_MOTOR_1"/>
    <property type="match status" value="1"/>
</dbReference>
<comment type="similarity">
    <text evidence="10 11">Belongs to the TRAFAC class myosin-kinesin ATPase superfamily. Kinesin family.</text>
</comment>
<keyword evidence="4 11" id="KW-0493">Microtubule</keyword>
<dbReference type="CDD" id="cd22705">
    <property type="entry name" value="FHA_KIF1"/>
    <property type="match status" value="1"/>
</dbReference>
<dbReference type="GO" id="GO:0005524">
    <property type="term" value="F:ATP binding"/>
    <property type="evidence" value="ECO:0007669"/>
    <property type="project" value="UniProtKB-UniRule"/>
</dbReference>
<keyword evidence="6 10" id="KW-0067">ATP-binding</keyword>
<dbReference type="SMART" id="SM00240">
    <property type="entry name" value="FHA"/>
    <property type="match status" value="1"/>
</dbReference>
<keyword evidence="7" id="KW-0175">Coiled coil</keyword>
<dbReference type="SUPFAM" id="SSF52540">
    <property type="entry name" value="P-loop containing nucleoside triphosphate hydrolases"/>
    <property type="match status" value="1"/>
</dbReference>
<protein>
    <recommendedName>
        <fullName evidence="11">Kinesin-like protein</fullName>
    </recommendedName>
</protein>
<sequence length="649" mass="71862">MAEHGDGNIKVVVRCRPLNSREIARGAKCLVRMEGNQTILGPPEAGSQGAQAASGRATERKTMNFTFDKSYWSAGSRDEPNYCSQQTLYDDLGKELLDHGFAGFNACILAYGQTGSGKSYSMMGYGADKGIIPLTCSELFVRVEDKKAADPHVHFTVEVSYIEIYNEKVRDLLNPKNTGNLRVREHPSLGPYVEDLSKLVVNSYDEMMTLMDEGNKARTVAATNMNETSSRSHAVFTLLLTMKRHDVDTNLDTEKVSRISLVDLAGSERANSTGATGQRLKEGANINKSLTTLGKVIAALAAASQSDGKKGKKGKADEFVPYRDSVLTWLLKDSLGYEETLSTLRYADQAKKIKNKAVVNEDPNARLVRELKEELEMLRARVAGSSSEATYDPHIPAAQQKVTYQAKDGTLKTVTKAELQEQLETSEKLMESLNETWEEKMQRTQAVQKEREKALEELGITVEKNNVGVHTPKRMPHLVNLNEDPLMSECLIYQLKPGTTVVGRLDSQKPAAIRLSGESIVDEHCCFENSDGKVTLHAMPDAVTFLNGRQITPGQAYKLHSGFRIILGEHHVFRFNNPEEVRKQRDRIAKSSMHITVSAADLQAGEGTRPPSPSSSVDLADVDWTFQNEKQLSLGWGWTPHWTICLRGG</sequence>
<evidence type="ECO:0000256" key="3">
    <source>
        <dbReference type="ARBA" id="ARBA00022490"/>
    </source>
</evidence>
<dbReference type="Gene3D" id="3.40.850.10">
    <property type="entry name" value="Kinesin motor domain"/>
    <property type="match status" value="1"/>
</dbReference>
<dbReference type="Gene3D" id="2.60.200.20">
    <property type="match status" value="1"/>
</dbReference>
<comment type="subcellular location">
    <subcellularLocation>
        <location evidence="1">Cytoplasm</location>
        <location evidence="1">Cytoskeleton</location>
    </subcellularLocation>
</comment>
<reference evidence="14 15" key="1">
    <citation type="submission" date="2016-03" db="EMBL/GenBank/DDBJ databases">
        <title>Whole genome sequencing of Grifola frondosa 9006-11.</title>
        <authorList>
            <person name="Min B."/>
            <person name="Park H."/>
            <person name="Kim J.-G."/>
            <person name="Cho H."/>
            <person name="Oh Y.-L."/>
            <person name="Kong W.-S."/>
            <person name="Choi I.-G."/>
        </authorList>
    </citation>
    <scope>NUCLEOTIDE SEQUENCE [LARGE SCALE GENOMIC DNA]</scope>
    <source>
        <strain evidence="14 15">9006-11</strain>
    </source>
</reference>
<dbReference type="Gene3D" id="6.10.250.2520">
    <property type="match status" value="1"/>
</dbReference>
<dbReference type="PRINTS" id="PR00380">
    <property type="entry name" value="KINESINHEAVY"/>
</dbReference>
<dbReference type="GO" id="GO:0005546">
    <property type="term" value="F:phosphatidylinositol-4,5-bisphosphate binding"/>
    <property type="evidence" value="ECO:0007669"/>
    <property type="project" value="UniProtKB-ARBA"/>
</dbReference>
<evidence type="ECO:0000259" key="12">
    <source>
        <dbReference type="PROSITE" id="PS50006"/>
    </source>
</evidence>
<dbReference type="GO" id="GO:0047496">
    <property type="term" value="P:vesicle transport along microtubule"/>
    <property type="evidence" value="ECO:0007669"/>
    <property type="project" value="UniProtKB-ARBA"/>
</dbReference>
<dbReference type="OMA" id="VESEHCV"/>
<dbReference type="EMBL" id="LUGG01000010">
    <property type="protein sequence ID" value="OBZ71849.1"/>
    <property type="molecule type" value="Genomic_DNA"/>
</dbReference>
<evidence type="ECO:0000256" key="5">
    <source>
        <dbReference type="ARBA" id="ARBA00022741"/>
    </source>
</evidence>
<dbReference type="GO" id="GO:0008574">
    <property type="term" value="F:plus-end-directed microtubule motor activity"/>
    <property type="evidence" value="ECO:0007669"/>
    <property type="project" value="UniProtKB-ARBA"/>
</dbReference>
<keyword evidence="3" id="KW-0963">Cytoplasm</keyword>
<evidence type="ECO:0000256" key="8">
    <source>
        <dbReference type="ARBA" id="ARBA00023175"/>
    </source>
</evidence>
<dbReference type="Pfam" id="PF00498">
    <property type="entry name" value="FHA"/>
    <property type="match status" value="1"/>
</dbReference>
<dbReference type="PROSITE" id="PS50006">
    <property type="entry name" value="FHA_DOMAIN"/>
    <property type="match status" value="1"/>
</dbReference>
<keyword evidence="15" id="KW-1185">Reference proteome</keyword>
<dbReference type="InterPro" id="IPR032405">
    <property type="entry name" value="Kinesin_assoc"/>
</dbReference>
<proteinExistence type="inferred from homology"/>
<name>A0A1C7M659_GRIFR</name>
<keyword evidence="8 10" id="KW-0505">Motor protein</keyword>
<gene>
    <name evidence="14" type="ORF">A0H81_08110</name>
</gene>
<keyword evidence="5 10" id="KW-0547">Nucleotide-binding</keyword>
<organism evidence="14 15">
    <name type="scientific">Grifola frondosa</name>
    <name type="common">Maitake</name>
    <name type="synonym">Polyporus frondosus</name>
    <dbReference type="NCBI Taxonomy" id="5627"/>
    <lineage>
        <taxon>Eukaryota</taxon>
        <taxon>Fungi</taxon>
        <taxon>Dikarya</taxon>
        <taxon>Basidiomycota</taxon>
        <taxon>Agaricomycotina</taxon>
        <taxon>Agaricomycetes</taxon>
        <taxon>Polyporales</taxon>
        <taxon>Grifolaceae</taxon>
        <taxon>Grifola</taxon>
    </lineage>
</organism>
<dbReference type="FunFam" id="3.40.850.10:FF:000047">
    <property type="entry name" value="Kinesin family protein"/>
    <property type="match status" value="1"/>
</dbReference>
<feature type="domain" description="Kinesin motor" evidence="13">
    <location>
        <begin position="8"/>
        <end position="336"/>
    </location>
</feature>
<keyword evidence="2" id="KW-0813">Transport</keyword>
<evidence type="ECO:0000256" key="10">
    <source>
        <dbReference type="PROSITE-ProRule" id="PRU00283"/>
    </source>
</evidence>
<feature type="domain" description="FHA" evidence="12">
    <location>
        <begin position="500"/>
        <end position="551"/>
    </location>
</feature>
<evidence type="ECO:0000313" key="15">
    <source>
        <dbReference type="Proteomes" id="UP000092993"/>
    </source>
</evidence>
<dbReference type="AlphaFoldDB" id="A0A1C7M659"/>
<evidence type="ECO:0000259" key="13">
    <source>
        <dbReference type="PROSITE" id="PS50067"/>
    </source>
</evidence>
<dbReference type="InterPro" id="IPR000253">
    <property type="entry name" value="FHA_dom"/>
</dbReference>
<evidence type="ECO:0000256" key="1">
    <source>
        <dbReference type="ARBA" id="ARBA00004245"/>
    </source>
</evidence>
<dbReference type="InterPro" id="IPR027417">
    <property type="entry name" value="P-loop_NTPase"/>
</dbReference>
<dbReference type="Pfam" id="PF16183">
    <property type="entry name" value="Kinesin_assoc"/>
    <property type="match status" value="1"/>
</dbReference>
<comment type="caution">
    <text evidence="14">The sequence shown here is derived from an EMBL/GenBank/DDBJ whole genome shotgun (WGS) entry which is preliminary data.</text>
</comment>